<dbReference type="OrthoDB" id="3980365at2759"/>
<evidence type="ECO:0000313" key="3">
    <source>
        <dbReference type="Proteomes" id="UP000095085"/>
    </source>
</evidence>
<keyword evidence="3" id="KW-1185">Reference proteome</keyword>
<dbReference type="EMBL" id="KV454543">
    <property type="protein sequence ID" value="ODV66129.1"/>
    <property type="molecule type" value="Genomic_DNA"/>
</dbReference>
<dbReference type="Proteomes" id="UP000095085">
    <property type="component" value="Unassembled WGS sequence"/>
</dbReference>
<name>A0A1E4RFU3_9ASCO</name>
<feature type="transmembrane region" description="Helical" evidence="1">
    <location>
        <begin position="35"/>
        <end position="58"/>
    </location>
</feature>
<dbReference type="GeneID" id="30993447"/>
<accession>A0A1E4RFU3</accession>
<reference evidence="3" key="1">
    <citation type="submission" date="2016-05" db="EMBL/GenBank/DDBJ databases">
        <title>Comparative genomics of biotechnologically important yeasts.</title>
        <authorList>
            <consortium name="DOE Joint Genome Institute"/>
            <person name="Riley R."/>
            <person name="Haridas S."/>
            <person name="Wolfe K.H."/>
            <person name="Lopes M.R."/>
            <person name="Hittinger C.T."/>
            <person name="Goker M."/>
            <person name="Salamov A."/>
            <person name="Wisecaver J."/>
            <person name="Long T.M."/>
            <person name="Aerts A.L."/>
            <person name="Barry K."/>
            <person name="Choi C."/>
            <person name="Clum A."/>
            <person name="Coughlan A.Y."/>
            <person name="Deshpande S."/>
            <person name="Douglass A.P."/>
            <person name="Hanson S.J."/>
            <person name="Klenk H.-P."/>
            <person name="Labutti K."/>
            <person name="Lapidus A."/>
            <person name="Lindquist E."/>
            <person name="Lipzen A."/>
            <person name="Meier-Kolthoff J.P."/>
            <person name="Ohm R.A."/>
            <person name="Otillar R.P."/>
            <person name="Pangilinan J."/>
            <person name="Peng Y."/>
            <person name="Rokas A."/>
            <person name="Rosa C.A."/>
            <person name="Scheuner C."/>
            <person name="Sibirny A.A."/>
            <person name="Slot J.C."/>
            <person name="Stielow J.B."/>
            <person name="Sun H."/>
            <person name="Kurtzman C.P."/>
            <person name="Blackwell M."/>
            <person name="Grigoriev I.V."/>
            <person name="Jeffries T.W."/>
        </authorList>
    </citation>
    <scope>NUCLEOTIDE SEQUENCE [LARGE SCALE GENOMIC DNA]</scope>
    <source>
        <strain evidence="3">NRRL Y-1933</strain>
    </source>
</reference>
<evidence type="ECO:0000256" key="1">
    <source>
        <dbReference type="SAM" id="Phobius"/>
    </source>
</evidence>
<dbReference type="AlphaFoldDB" id="A0A1E4RFU3"/>
<organism evidence="2 3">
    <name type="scientific">Hyphopichia burtonii NRRL Y-1933</name>
    <dbReference type="NCBI Taxonomy" id="984485"/>
    <lineage>
        <taxon>Eukaryota</taxon>
        <taxon>Fungi</taxon>
        <taxon>Dikarya</taxon>
        <taxon>Ascomycota</taxon>
        <taxon>Saccharomycotina</taxon>
        <taxon>Pichiomycetes</taxon>
        <taxon>Debaryomycetaceae</taxon>
        <taxon>Hyphopichia</taxon>
    </lineage>
</organism>
<keyword evidence="1" id="KW-1133">Transmembrane helix</keyword>
<proteinExistence type="predicted"/>
<protein>
    <submittedName>
        <fullName evidence="2">Uncharacterized protein</fullName>
    </submittedName>
</protein>
<sequence length="213" mass="24420">MSIPILTIPEGAYDLSAYTSTPTRYGQRQSRLLKYLINLTKGSSVTITLVYLLAIFLIKPLLETKTERHYDYLEFYRGKLRDLYISLIGRVSYIPIVAINRNGKLHSDACVQTDEAENQPDSLNQGTLVKKMGKLSKVLRECESFNIDELPHYKTTSYSVKDFQNNIDMVYFNSNEIFSVDVNHENGLKKKNLASDIKHEIRHMKGLFMSGQV</sequence>
<gene>
    <name evidence="2" type="ORF">HYPBUDRAFT_112353</name>
</gene>
<dbReference type="RefSeq" id="XP_020075196.1">
    <property type="nucleotide sequence ID" value="XM_020218897.1"/>
</dbReference>
<keyword evidence="1" id="KW-0812">Transmembrane</keyword>
<evidence type="ECO:0000313" key="2">
    <source>
        <dbReference type="EMBL" id="ODV66129.1"/>
    </source>
</evidence>
<keyword evidence="1" id="KW-0472">Membrane</keyword>